<reference evidence="1" key="2">
    <citation type="submission" date="2020-09" db="EMBL/GenBank/DDBJ databases">
        <authorList>
            <person name="Sun Q."/>
            <person name="Kim S."/>
        </authorList>
    </citation>
    <scope>NUCLEOTIDE SEQUENCE</scope>
    <source>
        <strain evidence="1">KCTC 42731</strain>
    </source>
</reference>
<evidence type="ECO:0000313" key="1">
    <source>
        <dbReference type="EMBL" id="GHF85897.1"/>
    </source>
</evidence>
<sequence>MLNFADVKLELSTCLIFKLRVTAIIASDLLSVVIGIVPEMAKDLTFAELKILTSNLSSSTSNKSGNDVLSAKNTESRHAQKLILALMT</sequence>
<evidence type="ECO:0000313" key="2">
    <source>
        <dbReference type="Proteomes" id="UP000623842"/>
    </source>
</evidence>
<dbReference type="AlphaFoldDB" id="A0A919EJD4"/>
<protein>
    <submittedName>
        <fullName evidence="1">Uncharacterized protein</fullName>
    </submittedName>
</protein>
<organism evidence="1 2">
    <name type="scientific">Thalassotalea marina</name>
    <dbReference type="NCBI Taxonomy" id="1673741"/>
    <lineage>
        <taxon>Bacteria</taxon>
        <taxon>Pseudomonadati</taxon>
        <taxon>Pseudomonadota</taxon>
        <taxon>Gammaproteobacteria</taxon>
        <taxon>Alteromonadales</taxon>
        <taxon>Colwelliaceae</taxon>
        <taxon>Thalassotalea</taxon>
    </lineage>
</organism>
<comment type="caution">
    <text evidence="1">The sequence shown here is derived from an EMBL/GenBank/DDBJ whole genome shotgun (WGS) entry which is preliminary data.</text>
</comment>
<dbReference type="Proteomes" id="UP000623842">
    <property type="component" value="Unassembled WGS sequence"/>
</dbReference>
<gene>
    <name evidence="1" type="ORF">GCM10017161_11900</name>
</gene>
<proteinExistence type="predicted"/>
<dbReference type="EMBL" id="BNCK01000002">
    <property type="protein sequence ID" value="GHF85897.1"/>
    <property type="molecule type" value="Genomic_DNA"/>
</dbReference>
<reference evidence="1" key="1">
    <citation type="journal article" date="2014" name="Int. J. Syst. Evol. Microbiol.">
        <title>Complete genome sequence of Corynebacterium casei LMG S-19264T (=DSM 44701T), isolated from a smear-ripened cheese.</title>
        <authorList>
            <consortium name="US DOE Joint Genome Institute (JGI-PGF)"/>
            <person name="Walter F."/>
            <person name="Albersmeier A."/>
            <person name="Kalinowski J."/>
            <person name="Ruckert C."/>
        </authorList>
    </citation>
    <scope>NUCLEOTIDE SEQUENCE</scope>
    <source>
        <strain evidence="1">KCTC 42731</strain>
    </source>
</reference>
<name>A0A919EJD4_9GAMM</name>
<keyword evidence="2" id="KW-1185">Reference proteome</keyword>
<accession>A0A919EJD4</accession>